<evidence type="ECO:0000313" key="1">
    <source>
        <dbReference type="EMBL" id="MEC4265222.1"/>
    </source>
</evidence>
<organism evidence="1 2">
    <name type="scientific">Flagellimonas halotolerans</name>
    <dbReference type="NCBI Taxonomy" id="3112164"/>
    <lineage>
        <taxon>Bacteria</taxon>
        <taxon>Pseudomonadati</taxon>
        <taxon>Bacteroidota</taxon>
        <taxon>Flavobacteriia</taxon>
        <taxon>Flavobacteriales</taxon>
        <taxon>Flavobacteriaceae</taxon>
        <taxon>Flagellimonas</taxon>
    </lineage>
</organism>
<keyword evidence="2" id="KW-1185">Reference proteome</keyword>
<dbReference type="EMBL" id="JAYMGW010000005">
    <property type="protein sequence ID" value="MEC4265222.1"/>
    <property type="molecule type" value="Genomic_DNA"/>
</dbReference>
<dbReference type="RefSeq" id="WP_326278220.1">
    <property type="nucleotide sequence ID" value="NZ_JAYKYV010000005.1"/>
</dbReference>
<sequence>MEKDKLFSEWIIDHYGSPEKLAQILESGIFMLFFLEQDTFSHREVQDMAEAIRGIMAGLRE</sequence>
<comment type="caution">
    <text evidence="1">The sequence shown here is derived from an EMBL/GenBank/DDBJ whole genome shotgun (WGS) entry which is preliminary data.</text>
</comment>
<dbReference type="Proteomes" id="UP001355298">
    <property type="component" value="Unassembled WGS sequence"/>
</dbReference>
<evidence type="ECO:0000313" key="2">
    <source>
        <dbReference type="Proteomes" id="UP001355298"/>
    </source>
</evidence>
<accession>A0ABU6IQ30</accession>
<name>A0ABU6IQ30_9FLAO</name>
<protein>
    <submittedName>
        <fullName evidence="1">Uncharacterized protein</fullName>
    </submittedName>
</protein>
<proteinExistence type="predicted"/>
<gene>
    <name evidence="1" type="ORF">VOP03_07685</name>
</gene>
<reference evidence="1 2" key="1">
    <citation type="submission" date="2024-01" db="EMBL/GenBank/DDBJ databases">
        <title>The strains designed SYSU M86414 and SYSU M84420 isolated from the marine sediment in San Sha City (Hainan Province, China).</title>
        <authorList>
            <person name="Guo D."/>
        </authorList>
    </citation>
    <scope>NUCLEOTIDE SEQUENCE [LARGE SCALE GENOMIC DNA]</scope>
    <source>
        <strain evidence="1 2">SYSU M84420</strain>
    </source>
</reference>